<protein>
    <submittedName>
        <fullName evidence="11">Uncharacterized protein</fullName>
    </submittedName>
</protein>
<gene>
    <name evidence="11" type="ORF">JR316_003234</name>
</gene>
<feature type="domain" description="SURP motif" evidence="10">
    <location>
        <begin position="151"/>
        <end position="193"/>
    </location>
</feature>
<dbReference type="EMBL" id="JAFIQS010000003">
    <property type="protein sequence ID" value="KAG5171151.1"/>
    <property type="molecule type" value="Genomic_DNA"/>
</dbReference>
<proteinExistence type="predicted"/>
<dbReference type="InterPro" id="IPR000061">
    <property type="entry name" value="Surp"/>
</dbReference>
<dbReference type="InterPro" id="IPR000626">
    <property type="entry name" value="Ubiquitin-like_dom"/>
</dbReference>
<feature type="coiled-coil region" evidence="7">
    <location>
        <begin position="226"/>
        <end position="254"/>
    </location>
</feature>
<sequence>MAEVALANGHAHGLNGHADFQMADPSPASGASSLRFSSGLILPPPDIKAVIDRTATYVARSANPPQFEERVREGQRADPKFSFLNPADPYHAYYRDRMDKVARGEVDDESAPKEKGAEVTEAREPVDIGVEPPPPEFILDLPNISPIDLDIMKLTALFTARRGRSFLATLSSREGRNYQFDFLRPTHSLFGYFNRLVEQYTKVIQPNKEMLEQLKERTKEGAKWKMLETARQHAKWEKNKREKEQKRYDDQEAEKRAFAEIDWHDYAIVQTIEFTAVDANSELPPPMSVQEVENMTLAQKRMAAMIMETTADDIEAHRSRQAAAEAEAAAAVGGAGAGDEEDAEMEQSDDEEEVANKQKKEREDIQRAIAQAQALQANAMNPAGPMKIRTDYVPKLGEKKSKVAMTTCTICGQQIPVDELQEHMRIELLDPKWKEQRDNLEARKAQASELQRGANVVASLQGLARTRVDIFGTETDEERRKREEAAEREKRKEREKVVWDGHTASKANTLDKFSRNVNTDEQIAAIHRAKGLGPQEANAIGPGIGPAAVPPPLTSLPPAPASLPAPPTNSGAYSAATISSGPQPASMYSAQPPVMLPPLHYQGMDSAQPFGYQPAPPVAPGMHPTRMAALAAANSVIQSVQAGMVRSADEMEGGNPDEIPPAKRQRVAKLPGGALYPEEDWISMHPHPISLQVQMPNDPSKPEWKLQGQVVTIPDLPLNLLVSTLRDRILQHTGSTVPASRIRLSYMGKMLTNSTSIAYSNLEDEDMLVFSVRDAKKK</sequence>
<evidence type="ECO:0000256" key="3">
    <source>
        <dbReference type="ARBA" id="ARBA00022728"/>
    </source>
</evidence>
<dbReference type="PANTHER" id="PTHR15316:SF1">
    <property type="entry name" value="SPLICING FACTOR 3A SUBUNIT 1"/>
    <property type="match status" value="1"/>
</dbReference>
<dbReference type="AlphaFoldDB" id="A0A8H7Y454"/>
<feature type="compositionally biased region" description="Acidic residues" evidence="8">
    <location>
        <begin position="338"/>
        <end position="353"/>
    </location>
</feature>
<feature type="region of interest" description="Disordered" evidence="8">
    <location>
        <begin position="104"/>
        <end position="131"/>
    </location>
</feature>
<feature type="region of interest" description="Disordered" evidence="8">
    <location>
        <begin position="549"/>
        <end position="568"/>
    </location>
</feature>
<feature type="compositionally biased region" description="Basic and acidic residues" evidence="8">
    <location>
        <begin position="477"/>
        <end position="496"/>
    </location>
</feature>
<keyword evidence="5" id="KW-0508">mRNA splicing</keyword>
<keyword evidence="6" id="KW-0539">Nucleus</keyword>
<dbReference type="PROSITE" id="PS50128">
    <property type="entry name" value="SURP"/>
    <property type="match status" value="2"/>
</dbReference>
<dbReference type="GO" id="GO:0000381">
    <property type="term" value="P:regulation of alternative mRNA splicing, via spliceosome"/>
    <property type="evidence" value="ECO:0007669"/>
    <property type="project" value="TreeGrafter"/>
</dbReference>
<dbReference type="InterPro" id="IPR029071">
    <property type="entry name" value="Ubiquitin-like_domsf"/>
</dbReference>
<dbReference type="OrthoDB" id="447637at2759"/>
<dbReference type="FunFam" id="1.10.10.790:FF:000001">
    <property type="entry name" value="Splicing factor 3a, subunit 1"/>
    <property type="match status" value="1"/>
</dbReference>
<name>A0A8H7Y454_PSICU</name>
<feature type="compositionally biased region" description="Low complexity" evidence="8">
    <location>
        <begin position="322"/>
        <end position="332"/>
    </location>
</feature>
<evidence type="ECO:0000259" key="10">
    <source>
        <dbReference type="PROSITE" id="PS50128"/>
    </source>
</evidence>
<dbReference type="InterPro" id="IPR035967">
    <property type="entry name" value="SWAP/Surp_sf"/>
</dbReference>
<feature type="compositionally biased region" description="Basic and acidic residues" evidence="8">
    <location>
        <begin position="354"/>
        <end position="363"/>
    </location>
</feature>
<dbReference type="Gene3D" id="1.10.10.790">
    <property type="entry name" value="Surp module"/>
    <property type="match status" value="2"/>
</dbReference>
<evidence type="ECO:0000259" key="9">
    <source>
        <dbReference type="PROSITE" id="PS50053"/>
    </source>
</evidence>
<dbReference type="GO" id="GO:0071004">
    <property type="term" value="C:U2-type prespliceosome"/>
    <property type="evidence" value="ECO:0007669"/>
    <property type="project" value="TreeGrafter"/>
</dbReference>
<dbReference type="Pfam" id="PF00240">
    <property type="entry name" value="ubiquitin"/>
    <property type="match status" value="1"/>
</dbReference>
<dbReference type="SUPFAM" id="SSF54236">
    <property type="entry name" value="Ubiquitin-like"/>
    <property type="match status" value="1"/>
</dbReference>
<feature type="compositionally biased region" description="Basic and acidic residues" evidence="8">
    <location>
        <begin position="104"/>
        <end position="126"/>
    </location>
</feature>
<keyword evidence="7" id="KW-0175">Coiled coil</keyword>
<feature type="region of interest" description="Disordered" evidence="8">
    <location>
        <begin position="316"/>
        <end position="363"/>
    </location>
</feature>
<evidence type="ECO:0000256" key="8">
    <source>
        <dbReference type="SAM" id="MobiDB-lite"/>
    </source>
</evidence>
<organism evidence="11">
    <name type="scientific">Psilocybe cubensis</name>
    <name type="common">Psychedelic mushroom</name>
    <name type="synonym">Stropharia cubensis</name>
    <dbReference type="NCBI Taxonomy" id="181762"/>
    <lineage>
        <taxon>Eukaryota</taxon>
        <taxon>Fungi</taxon>
        <taxon>Dikarya</taxon>
        <taxon>Basidiomycota</taxon>
        <taxon>Agaricomycotina</taxon>
        <taxon>Agaricomycetes</taxon>
        <taxon>Agaricomycetidae</taxon>
        <taxon>Agaricales</taxon>
        <taxon>Agaricineae</taxon>
        <taxon>Strophariaceae</taxon>
        <taxon>Psilocybe</taxon>
    </lineage>
</organism>
<evidence type="ECO:0000256" key="4">
    <source>
        <dbReference type="ARBA" id="ARBA00022737"/>
    </source>
</evidence>
<dbReference type="PROSITE" id="PS50053">
    <property type="entry name" value="UBIQUITIN_2"/>
    <property type="match status" value="1"/>
</dbReference>
<dbReference type="GO" id="GO:0003723">
    <property type="term" value="F:RNA binding"/>
    <property type="evidence" value="ECO:0007669"/>
    <property type="project" value="InterPro"/>
</dbReference>
<keyword evidence="4" id="KW-0677">Repeat</keyword>
<dbReference type="Pfam" id="PF01805">
    <property type="entry name" value="Surp"/>
    <property type="match status" value="2"/>
</dbReference>
<dbReference type="FunFam" id="1.10.10.790:FF:000002">
    <property type="entry name" value="Splicing factor 3A subunit 1"/>
    <property type="match status" value="1"/>
</dbReference>
<evidence type="ECO:0000256" key="1">
    <source>
        <dbReference type="ARBA" id="ARBA00004123"/>
    </source>
</evidence>
<dbReference type="GO" id="GO:0071013">
    <property type="term" value="C:catalytic step 2 spliceosome"/>
    <property type="evidence" value="ECO:0007669"/>
    <property type="project" value="TreeGrafter"/>
</dbReference>
<dbReference type="InterPro" id="IPR035563">
    <property type="entry name" value="SF3As1_ubi"/>
</dbReference>
<evidence type="ECO:0000256" key="2">
    <source>
        <dbReference type="ARBA" id="ARBA00022664"/>
    </source>
</evidence>
<keyword evidence="2" id="KW-0507">mRNA processing</keyword>
<keyword evidence="3" id="KW-0747">Spliceosome</keyword>
<dbReference type="Gene3D" id="3.10.20.90">
    <property type="entry name" value="Phosphatidylinositol 3-kinase Catalytic Subunit, Chain A, domain 1"/>
    <property type="match status" value="1"/>
</dbReference>
<dbReference type="InterPro" id="IPR022030">
    <property type="entry name" value="SF3A1_dom"/>
</dbReference>
<evidence type="ECO:0000256" key="7">
    <source>
        <dbReference type="SAM" id="Coils"/>
    </source>
</evidence>
<evidence type="ECO:0000256" key="5">
    <source>
        <dbReference type="ARBA" id="ARBA00023187"/>
    </source>
</evidence>
<comment type="subcellular location">
    <subcellularLocation>
        <location evidence="1">Nucleus</location>
    </subcellularLocation>
</comment>
<feature type="domain" description="SURP motif" evidence="10">
    <location>
        <begin position="50"/>
        <end position="94"/>
    </location>
</feature>
<feature type="compositionally biased region" description="Pro residues" evidence="8">
    <location>
        <begin position="549"/>
        <end position="567"/>
    </location>
</feature>
<dbReference type="PANTHER" id="PTHR15316">
    <property type="entry name" value="SPLICEOSOME ASSOCIATED PROTEIN 114/SWAP SPLICING FACTOR-RELATED"/>
    <property type="match status" value="1"/>
</dbReference>
<feature type="region of interest" description="Disordered" evidence="8">
    <location>
        <begin position="475"/>
        <end position="496"/>
    </location>
</feature>
<dbReference type="Pfam" id="PF12230">
    <property type="entry name" value="PRP21_like_P"/>
    <property type="match status" value="1"/>
</dbReference>
<dbReference type="SMART" id="SM00648">
    <property type="entry name" value="SWAP"/>
    <property type="match status" value="2"/>
</dbReference>
<dbReference type="GO" id="GO:0005686">
    <property type="term" value="C:U2 snRNP"/>
    <property type="evidence" value="ECO:0007669"/>
    <property type="project" value="TreeGrafter"/>
</dbReference>
<dbReference type="SUPFAM" id="SSF109905">
    <property type="entry name" value="Surp module (SWAP domain)"/>
    <property type="match status" value="2"/>
</dbReference>
<dbReference type="CDD" id="cd01800">
    <property type="entry name" value="Ubl_SF3a120"/>
    <property type="match status" value="1"/>
</dbReference>
<comment type="caution">
    <text evidence="11">The sequence shown here is derived from an EMBL/GenBank/DDBJ whole genome shotgun (WGS) entry which is preliminary data.</text>
</comment>
<dbReference type="InterPro" id="IPR045146">
    <property type="entry name" value="SF3A1"/>
</dbReference>
<accession>A0A8H7Y454</accession>
<evidence type="ECO:0000313" key="11">
    <source>
        <dbReference type="EMBL" id="KAG5171151.1"/>
    </source>
</evidence>
<evidence type="ECO:0000256" key="6">
    <source>
        <dbReference type="ARBA" id="ARBA00023242"/>
    </source>
</evidence>
<dbReference type="GO" id="GO:0045292">
    <property type="term" value="P:mRNA cis splicing, via spliceosome"/>
    <property type="evidence" value="ECO:0007669"/>
    <property type="project" value="InterPro"/>
</dbReference>
<feature type="domain" description="Ubiquitin-like" evidence="9">
    <location>
        <begin position="689"/>
        <end position="773"/>
    </location>
</feature>
<reference evidence="11" key="1">
    <citation type="submission" date="2021-02" db="EMBL/GenBank/DDBJ databases">
        <title>Psilocybe cubensis genome.</title>
        <authorList>
            <person name="Mckernan K.J."/>
            <person name="Crawford S."/>
            <person name="Trippe A."/>
            <person name="Kane L.T."/>
            <person name="Mclaughlin S."/>
        </authorList>
    </citation>
    <scope>NUCLEOTIDE SEQUENCE [LARGE SCALE GENOMIC DNA]</scope>
    <source>
        <strain evidence="11">MGC-MH-2018</strain>
    </source>
</reference>